<protein>
    <submittedName>
        <fullName evidence="1">Glycosyl transferase</fullName>
    </submittedName>
</protein>
<organism evidence="1 2">
    <name type="scientific">Piscirickettsia salmonis</name>
    <dbReference type="NCBI Taxonomy" id="1238"/>
    <lineage>
        <taxon>Bacteria</taxon>
        <taxon>Pseudomonadati</taxon>
        <taxon>Pseudomonadota</taxon>
        <taxon>Gammaproteobacteria</taxon>
        <taxon>Thiotrichales</taxon>
        <taxon>Piscirickettsiaceae</taxon>
        <taxon>Piscirickettsia</taxon>
    </lineage>
</organism>
<proteinExistence type="predicted"/>
<dbReference type="InterPro" id="IPR001173">
    <property type="entry name" value="Glyco_trans_2-like"/>
</dbReference>
<dbReference type="Gene3D" id="3.90.550.10">
    <property type="entry name" value="Spore Coat Polysaccharide Biosynthesis Protein SpsA, Chain A"/>
    <property type="match status" value="1"/>
</dbReference>
<dbReference type="RefSeq" id="WP_016209593.1">
    <property type="nucleotide sequence ID" value="NZ_CP012413.1"/>
</dbReference>
<name>A0A9Q5YM02_PISSA</name>
<keyword evidence="1" id="KW-0808">Transferase</keyword>
<reference evidence="1 2" key="1">
    <citation type="submission" date="2019-04" db="EMBL/GenBank/DDBJ databases">
        <title>Complete genome sequencing of Piscirickettsia salmonis strain Psal-009.</title>
        <authorList>
            <person name="Schober I."/>
            <person name="Bunk B."/>
            <person name="Sproer C."/>
            <person name="Carril G.P."/>
            <person name="Riedel T."/>
            <person name="Flores-Herrera P.A."/>
            <person name="Nourdin-Galindo G."/>
            <person name="Marshall S.H."/>
            <person name="Overmann J."/>
        </authorList>
    </citation>
    <scope>NUCLEOTIDE SEQUENCE [LARGE SCALE GENOMIC DNA]</scope>
    <source>
        <strain evidence="1 2">Psal-009</strain>
    </source>
</reference>
<dbReference type="AlphaFoldDB" id="A0A9Q5YM02"/>
<dbReference type="Pfam" id="PF00535">
    <property type="entry name" value="Glycos_transf_2"/>
    <property type="match status" value="1"/>
</dbReference>
<dbReference type="GeneID" id="66739304"/>
<dbReference type="Proteomes" id="UP000422232">
    <property type="component" value="Chromosome"/>
</dbReference>
<dbReference type="SUPFAM" id="SSF53448">
    <property type="entry name" value="Nucleotide-diphospho-sugar transferases"/>
    <property type="match status" value="1"/>
</dbReference>
<sequence length="284" mass="33067">MQFSLILATISRVNEVDHMLTSLQKQSYQNFEVIVVDQNLDNRLDLILAKHQLQMNIHHVKVEKPGLSRARNVGLAQASGDIIAFPDDDCFYHSDTLSRVKDFFQKNKNYNIYSCRLLDPDSNDSSCNRWLTTDSDFSLTNVFRCALSATLFIKLNKKKDVNFDERFGVGGEFGSSEETDMLINLMYLGYIGRYHVNGHIYHPDKKPELDRAHIYGQGLGAMLKKQIYYYKRYKLIKNVILSLILKPLIAIFINVLRLNIKMTKFYSKLFFSRWLGFFKYKSVK</sequence>
<dbReference type="PANTHER" id="PTHR22916">
    <property type="entry name" value="GLYCOSYLTRANSFERASE"/>
    <property type="match status" value="1"/>
</dbReference>
<dbReference type="InterPro" id="IPR029044">
    <property type="entry name" value="Nucleotide-diphossugar_trans"/>
</dbReference>
<evidence type="ECO:0000313" key="1">
    <source>
        <dbReference type="EMBL" id="QGO04246.1"/>
    </source>
</evidence>
<accession>A0A9Q5YM02</accession>
<dbReference type="CDD" id="cd00761">
    <property type="entry name" value="Glyco_tranf_GTA_type"/>
    <property type="match status" value="1"/>
</dbReference>
<keyword evidence="2" id="KW-1185">Reference proteome</keyword>
<dbReference type="GO" id="GO:0016758">
    <property type="term" value="F:hexosyltransferase activity"/>
    <property type="evidence" value="ECO:0007669"/>
    <property type="project" value="UniProtKB-ARBA"/>
</dbReference>
<evidence type="ECO:0000313" key="2">
    <source>
        <dbReference type="Proteomes" id="UP000422232"/>
    </source>
</evidence>
<gene>
    <name evidence="1" type="ORF">Psal009_00104</name>
</gene>
<dbReference type="EMBL" id="CP038908">
    <property type="protein sequence ID" value="QGO04246.1"/>
    <property type="molecule type" value="Genomic_DNA"/>
</dbReference>